<dbReference type="Pfam" id="PF10702">
    <property type="entry name" value="DUF2507"/>
    <property type="match status" value="1"/>
</dbReference>
<dbReference type="Gene3D" id="3.30.1380.20">
    <property type="entry name" value="Trafficking protein particle complex subunit 3"/>
    <property type="match status" value="1"/>
</dbReference>
<dbReference type="InterPro" id="IPR019642">
    <property type="entry name" value="DUF2507"/>
</dbReference>
<organism evidence="1 2">
    <name type="scientific">Neobacillus cucumis</name>
    <dbReference type="NCBI Taxonomy" id="1740721"/>
    <lineage>
        <taxon>Bacteria</taxon>
        <taxon>Bacillati</taxon>
        <taxon>Bacillota</taxon>
        <taxon>Bacilli</taxon>
        <taxon>Bacillales</taxon>
        <taxon>Bacillaceae</taxon>
        <taxon>Neobacillus</taxon>
    </lineage>
</organism>
<dbReference type="Proteomes" id="UP000234950">
    <property type="component" value="Unassembled WGS sequence"/>
</dbReference>
<dbReference type="EMBL" id="PGVE01000069">
    <property type="protein sequence ID" value="PLS02608.1"/>
    <property type="molecule type" value="Genomic_DNA"/>
</dbReference>
<dbReference type="SUPFAM" id="SSF111126">
    <property type="entry name" value="Ligand-binding domain in the NO signalling and Golgi transport"/>
    <property type="match status" value="1"/>
</dbReference>
<protein>
    <submittedName>
        <fullName evidence="1">DUF2507 domain-containing protein</fullName>
    </submittedName>
</protein>
<proteinExistence type="predicted"/>
<accession>A0A2N5HAS5</accession>
<evidence type="ECO:0000313" key="2">
    <source>
        <dbReference type="Proteomes" id="UP000234950"/>
    </source>
</evidence>
<dbReference type="OrthoDB" id="2965348at2"/>
<evidence type="ECO:0000313" key="1">
    <source>
        <dbReference type="EMBL" id="PLS02608.1"/>
    </source>
</evidence>
<dbReference type="InterPro" id="IPR024096">
    <property type="entry name" value="NO_sig/Golgi_transp_ligand-bd"/>
</dbReference>
<keyword evidence="2" id="KW-1185">Reference proteome</keyword>
<gene>
    <name evidence="1" type="ORF">CVD27_18910</name>
</gene>
<dbReference type="AlphaFoldDB" id="A0A2N5HAS5"/>
<comment type="caution">
    <text evidence="1">The sequence shown here is derived from an EMBL/GenBank/DDBJ whole genome shotgun (WGS) entry which is preliminary data.</text>
</comment>
<dbReference type="RefSeq" id="WP_101649452.1">
    <property type="nucleotide sequence ID" value="NZ_PGVE01000069.1"/>
</dbReference>
<reference evidence="1 2" key="1">
    <citation type="submission" date="2017-11" db="EMBL/GenBank/DDBJ databases">
        <title>Comparitive Functional Genomics of Dry Heat Resistant strains isolated from the Viking Spacecraft.</title>
        <authorList>
            <person name="Seuylemezian A."/>
            <person name="Cooper K."/>
            <person name="Vaishampayan P."/>
        </authorList>
    </citation>
    <scope>NUCLEOTIDE SEQUENCE [LARGE SCALE GENOMIC DNA]</scope>
    <source>
        <strain evidence="1 2">V32-6</strain>
    </source>
</reference>
<name>A0A2N5HAS5_9BACI</name>
<sequence>MKESTVVDVSINTAEPNTPEPRTISIFGYELIREILLPEILGKDAPEILYWAGKRLARTYPLTNFDEVITFFNNASWGQLEIKKETKNEMEIELLSPLLVSRVKSKAEHFFQLEAGFLAQQMELQQGVIAEAFEHPVKKSNKVLFTVKWDIKDSVK</sequence>